<dbReference type="AlphaFoldDB" id="A0A9P0QAQ7"/>
<dbReference type="Proteomes" id="UP001152888">
    <property type="component" value="Unassembled WGS sequence"/>
</dbReference>
<reference evidence="1" key="1">
    <citation type="submission" date="2022-03" db="EMBL/GenBank/DDBJ databases">
        <authorList>
            <person name="Sayadi A."/>
        </authorList>
    </citation>
    <scope>NUCLEOTIDE SEQUENCE</scope>
</reference>
<gene>
    <name evidence="1" type="ORF">ACAOBT_LOCUS35177</name>
</gene>
<name>A0A9P0QAQ7_ACAOB</name>
<keyword evidence="2" id="KW-1185">Reference proteome</keyword>
<protein>
    <submittedName>
        <fullName evidence="1">Uncharacterized protein</fullName>
    </submittedName>
</protein>
<organism evidence="1 2">
    <name type="scientific">Acanthoscelides obtectus</name>
    <name type="common">Bean weevil</name>
    <name type="synonym">Bruchus obtectus</name>
    <dbReference type="NCBI Taxonomy" id="200917"/>
    <lineage>
        <taxon>Eukaryota</taxon>
        <taxon>Metazoa</taxon>
        <taxon>Ecdysozoa</taxon>
        <taxon>Arthropoda</taxon>
        <taxon>Hexapoda</taxon>
        <taxon>Insecta</taxon>
        <taxon>Pterygota</taxon>
        <taxon>Neoptera</taxon>
        <taxon>Endopterygota</taxon>
        <taxon>Coleoptera</taxon>
        <taxon>Polyphaga</taxon>
        <taxon>Cucujiformia</taxon>
        <taxon>Chrysomeloidea</taxon>
        <taxon>Chrysomelidae</taxon>
        <taxon>Bruchinae</taxon>
        <taxon>Bruchini</taxon>
        <taxon>Acanthoscelides</taxon>
    </lineage>
</organism>
<sequence>MANNANVILMPEDSLFTKGHLKKDVNKTQH</sequence>
<comment type="caution">
    <text evidence="1">The sequence shown here is derived from an EMBL/GenBank/DDBJ whole genome shotgun (WGS) entry which is preliminary data.</text>
</comment>
<evidence type="ECO:0000313" key="2">
    <source>
        <dbReference type="Proteomes" id="UP001152888"/>
    </source>
</evidence>
<accession>A0A9P0QAQ7</accession>
<dbReference type="EMBL" id="CAKOFQ010008825">
    <property type="protein sequence ID" value="CAH2016133.1"/>
    <property type="molecule type" value="Genomic_DNA"/>
</dbReference>
<evidence type="ECO:0000313" key="1">
    <source>
        <dbReference type="EMBL" id="CAH2016133.1"/>
    </source>
</evidence>
<proteinExistence type="predicted"/>